<comment type="catalytic activity">
    <reaction evidence="18">
        <text>(6S)-5,6,7,8-tetrahydrofolyl-(gamma-L-Glu)(n) + L-glutamate + ATP = (6S)-5,6,7,8-tetrahydrofolyl-(gamma-L-Glu)(n+1) + ADP + phosphate + H(+)</text>
        <dbReference type="Rhea" id="RHEA:10580"/>
        <dbReference type="Rhea" id="RHEA-COMP:14738"/>
        <dbReference type="Rhea" id="RHEA-COMP:14740"/>
        <dbReference type="ChEBI" id="CHEBI:15378"/>
        <dbReference type="ChEBI" id="CHEBI:29985"/>
        <dbReference type="ChEBI" id="CHEBI:30616"/>
        <dbReference type="ChEBI" id="CHEBI:43474"/>
        <dbReference type="ChEBI" id="CHEBI:141005"/>
        <dbReference type="ChEBI" id="CHEBI:456216"/>
        <dbReference type="EC" id="6.3.2.17"/>
    </reaction>
</comment>
<keyword evidence="13" id="KW-0460">Magnesium</keyword>
<dbReference type="SUPFAM" id="SSF53244">
    <property type="entry name" value="MurD-like peptide ligases, peptide-binding domain"/>
    <property type="match status" value="1"/>
</dbReference>
<evidence type="ECO:0000256" key="3">
    <source>
        <dbReference type="ARBA" id="ARBA00004799"/>
    </source>
</evidence>
<evidence type="ECO:0000256" key="20">
    <source>
        <dbReference type="ARBA" id="ARBA00049035"/>
    </source>
</evidence>
<evidence type="ECO:0000256" key="11">
    <source>
        <dbReference type="ARBA" id="ARBA00022741"/>
    </source>
</evidence>
<keyword evidence="10" id="KW-0479">Metal-binding</keyword>
<comment type="caution">
    <text evidence="25">The sequence shown here is derived from an EMBL/GenBank/DDBJ whole genome shotgun (WGS) entry which is preliminary data.</text>
</comment>
<evidence type="ECO:0000313" key="26">
    <source>
        <dbReference type="Proteomes" id="UP000323632"/>
    </source>
</evidence>
<comment type="catalytic activity">
    <reaction evidence="20">
        <text>(6R)-5,10-methylenetetrahydrofolyl-(gamma-L-Glu)(n) + L-glutamate + ATP = (6R)-5,10-methylenetetrahydrofolyl-(gamma-L-Glu)(n+1) + ADP + phosphate + H(+)</text>
        <dbReference type="Rhea" id="RHEA:51912"/>
        <dbReference type="Rhea" id="RHEA-COMP:13257"/>
        <dbReference type="Rhea" id="RHEA-COMP:13258"/>
        <dbReference type="ChEBI" id="CHEBI:15378"/>
        <dbReference type="ChEBI" id="CHEBI:29985"/>
        <dbReference type="ChEBI" id="CHEBI:30616"/>
        <dbReference type="ChEBI" id="CHEBI:43474"/>
        <dbReference type="ChEBI" id="CHEBI:136572"/>
        <dbReference type="ChEBI" id="CHEBI:456216"/>
        <dbReference type="EC" id="6.3.2.17"/>
    </reaction>
</comment>
<dbReference type="PIRSF" id="PIRSF001563">
    <property type="entry name" value="Folylpolyglu_synth"/>
    <property type="match status" value="1"/>
</dbReference>
<keyword evidence="12 22" id="KW-0067">ATP-binding</keyword>
<evidence type="ECO:0000256" key="5">
    <source>
        <dbReference type="ARBA" id="ARBA00008276"/>
    </source>
</evidence>
<evidence type="ECO:0000256" key="16">
    <source>
        <dbReference type="ARBA" id="ARBA00030592"/>
    </source>
</evidence>
<reference evidence="25 26" key="1">
    <citation type="submission" date="2019-09" db="EMBL/GenBank/DDBJ databases">
        <title>Genome sequence and assembly of Taibaiella sp.</title>
        <authorList>
            <person name="Chhetri G."/>
        </authorList>
    </citation>
    <scope>NUCLEOTIDE SEQUENCE [LARGE SCALE GENOMIC DNA]</scope>
    <source>
        <strain evidence="25 26">KVB11</strain>
    </source>
</reference>
<evidence type="ECO:0000256" key="6">
    <source>
        <dbReference type="ARBA" id="ARBA00013023"/>
    </source>
</evidence>
<evidence type="ECO:0000256" key="7">
    <source>
        <dbReference type="ARBA" id="ARBA00013025"/>
    </source>
</evidence>
<organism evidence="25 26">
    <name type="scientific">Taibaiella lutea</name>
    <dbReference type="NCBI Taxonomy" id="2608001"/>
    <lineage>
        <taxon>Bacteria</taxon>
        <taxon>Pseudomonadati</taxon>
        <taxon>Bacteroidota</taxon>
        <taxon>Chitinophagia</taxon>
        <taxon>Chitinophagales</taxon>
        <taxon>Chitinophagaceae</taxon>
        <taxon>Taibaiella</taxon>
    </lineage>
</organism>
<evidence type="ECO:0000256" key="19">
    <source>
        <dbReference type="ARBA" id="ARBA00047808"/>
    </source>
</evidence>
<dbReference type="GO" id="GO:0005737">
    <property type="term" value="C:cytoplasm"/>
    <property type="evidence" value="ECO:0007669"/>
    <property type="project" value="TreeGrafter"/>
</dbReference>
<feature type="domain" description="Mur ligase central" evidence="24">
    <location>
        <begin position="52"/>
        <end position="271"/>
    </location>
</feature>
<comment type="pathway">
    <text evidence="4">Cofactor biosynthesis; tetrahydrofolylpolyglutamate biosynthesis.</text>
</comment>
<dbReference type="FunFam" id="3.40.1190.10:FF:000011">
    <property type="entry name" value="Folylpolyglutamate synthase/dihydrofolate synthase"/>
    <property type="match status" value="1"/>
</dbReference>
<proteinExistence type="inferred from homology"/>
<dbReference type="InterPro" id="IPR001645">
    <property type="entry name" value="Folylpolyglutamate_synth"/>
</dbReference>
<dbReference type="NCBIfam" id="TIGR01499">
    <property type="entry name" value="folC"/>
    <property type="match status" value="1"/>
</dbReference>
<dbReference type="InterPro" id="IPR036565">
    <property type="entry name" value="Mur-like_cat_sf"/>
</dbReference>
<evidence type="ECO:0000259" key="23">
    <source>
        <dbReference type="Pfam" id="PF02875"/>
    </source>
</evidence>
<dbReference type="Pfam" id="PF02875">
    <property type="entry name" value="Mur_ligase_C"/>
    <property type="match status" value="1"/>
</dbReference>
<evidence type="ECO:0000256" key="13">
    <source>
        <dbReference type="ARBA" id="ARBA00022842"/>
    </source>
</evidence>
<keyword evidence="9 22" id="KW-0436">Ligase</keyword>
<evidence type="ECO:0000256" key="2">
    <source>
        <dbReference type="ARBA" id="ARBA00002714"/>
    </source>
</evidence>
<dbReference type="EC" id="6.3.2.12" evidence="6"/>
<comment type="pathway">
    <text evidence="3">Cofactor biosynthesis; tetrahydrofolate biosynthesis; 7,8-dihydrofolate from 2-amino-4-hydroxy-6-hydroxymethyl-7,8-dihydropteridine diphosphate and 4-aminobenzoate: step 2/2.</text>
</comment>
<evidence type="ECO:0000256" key="22">
    <source>
        <dbReference type="PIRNR" id="PIRNR001563"/>
    </source>
</evidence>
<dbReference type="EMBL" id="VWSH01000001">
    <property type="protein sequence ID" value="KAA5536576.1"/>
    <property type="molecule type" value="Genomic_DNA"/>
</dbReference>
<dbReference type="GO" id="GO:0004326">
    <property type="term" value="F:tetrahydrofolylpolyglutamate synthase activity"/>
    <property type="evidence" value="ECO:0007669"/>
    <property type="project" value="UniProtKB-EC"/>
</dbReference>
<dbReference type="PANTHER" id="PTHR11136:SF0">
    <property type="entry name" value="DIHYDROFOLATE SYNTHETASE-RELATED"/>
    <property type="match status" value="1"/>
</dbReference>
<comment type="similarity">
    <text evidence="5 22">Belongs to the folylpolyglutamate synthase family.</text>
</comment>
<dbReference type="EC" id="6.3.2.17" evidence="7"/>
<dbReference type="InterPro" id="IPR013221">
    <property type="entry name" value="Mur_ligase_cen"/>
</dbReference>
<evidence type="ECO:0000256" key="1">
    <source>
        <dbReference type="ARBA" id="ARBA00001946"/>
    </source>
</evidence>
<accession>A0A5M6CNJ2</accession>
<evidence type="ECO:0000256" key="21">
    <source>
        <dbReference type="ARBA" id="ARBA00049161"/>
    </source>
</evidence>
<evidence type="ECO:0000256" key="12">
    <source>
        <dbReference type="ARBA" id="ARBA00022840"/>
    </source>
</evidence>
<feature type="domain" description="Mur ligase C-terminal" evidence="23">
    <location>
        <begin position="304"/>
        <end position="425"/>
    </location>
</feature>
<comment type="function">
    <text evidence="2">Functions in two distinct reactions of the de novo folate biosynthetic pathway. Catalyzes the addition of a glutamate residue to dihydropteroate (7,8-dihydropteroate or H2Pte) to form dihydrofolate (7,8-dihydrofolate monoglutamate or H2Pte-Glu). Also catalyzes successive additions of L-glutamate to tetrahydrofolate or 10-formyltetrahydrofolate or 5,10-methylenetetrahydrofolate, leading to folylpolyglutamate derivatives.</text>
</comment>
<comment type="catalytic activity">
    <reaction evidence="21">
        <text>7,8-dihydropteroate + L-glutamate + ATP = 7,8-dihydrofolate + ADP + phosphate + H(+)</text>
        <dbReference type="Rhea" id="RHEA:23584"/>
        <dbReference type="ChEBI" id="CHEBI:15378"/>
        <dbReference type="ChEBI" id="CHEBI:17839"/>
        <dbReference type="ChEBI" id="CHEBI:29985"/>
        <dbReference type="ChEBI" id="CHEBI:30616"/>
        <dbReference type="ChEBI" id="CHEBI:43474"/>
        <dbReference type="ChEBI" id="CHEBI:57451"/>
        <dbReference type="ChEBI" id="CHEBI:456216"/>
        <dbReference type="EC" id="6.3.2.12"/>
    </reaction>
</comment>
<dbReference type="PROSITE" id="PS01012">
    <property type="entry name" value="FOLYLPOLYGLU_SYNT_2"/>
    <property type="match status" value="1"/>
</dbReference>
<dbReference type="GO" id="GO:0046872">
    <property type="term" value="F:metal ion binding"/>
    <property type="evidence" value="ECO:0007669"/>
    <property type="project" value="UniProtKB-KW"/>
</dbReference>
<keyword evidence="11 22" id="KW-0547">Nucleotide-binding</keyword>
<evidence type="ECO:0000256" key="10">
    <source>
        <dbReference type="ARBA" id="ARBA00022723"/>
    </source>
</evidence>
<comment type="catalytic activity">
    <reaction evidence="19">
        <text>10-formyltetrahydrofolyl-(gamma-L-Glu)(n) + L-glutamate + ATP = 10-formyltetrahydrofolyl-(gamma-L-Glu)(n+1) + ADP + phosphate + H(+)</text>
        <dbReference type="Rhea" id="RHEA:51904"/>
        <dbReference type="Rhea" id="RHEA-COMP:13088"/>
        <dbReference type="Rhea" id="RHEA-COMP:14300"/>
        <dbReference type="ChEBI" id="CHEBI:15378"/>
        <dbReference type="ChEBI" id="CHEBI:29985"/>
        <dbReference type="ChEBI" id="CHEBI:30616"/>
        <dbReference type="ChEBI" id="CHEBI:43474"/>
        <dbReference type="ChEBI" id="CHEBI:134413"/>
        <dbReference type="ChEBI" id="CHEBI:456216"/>
        <dbReference type="EC" id="6.3.2.17"/>
    </reaction>
</comment>
<evidence type="ECO:0000256" key="9">
    <source>
        <dbReference type="ARBA" id="ARBA00022598"/>
    </source>
</evidence>
<dbReference type="GO" id="GO:0005524">
    <property type="term" value="F:ATP binding"/>
    <property type="evidence" value="ECO:0007669"/>
    <property type="project" value="UniProtKB-KW"/>
</dbReference>
<dbReference type="Gene3D" id="3.40.1190.10">
    <property type="entry name" value="Mur-like, catalytic domain"/>
    <property type="match status" value="1"/>
</dbReference>
<comment type="cofactor">
    <cofactor evidence="1">
        <name>Mg(2+)</name>
        <dbReference type="ChEBI" id="CHEBI:18420"/>
    </cofactor>
</comment>
<dbReference type="Gene3D" id="3.90.190.20">
    <property type="entry name" value="Mur ligase, C-terminal domain"/>
    <property type="match status" value="1"/>
</dbReference>
<dbReference type="AlphaFoldDB" id="A0A5M6CNJ2"/>
<dbReference type="InterPro" id="IPR018109">
    <property type="entry name" value="Folylpolyglutamate_synth_CS"/>
</dbReference>
<dbReference type="GO" id="GO:0008841">
    <property type="term" value="F:dihydrofolate synthase activity"/>
    <property type="evidence" value="ECO:0007669"/>
    <property type="project" value="UniProtKB-EC"/>
</dbReference>
<dbReference type="GO" id="GO:0046656">
    <property type="term" value="P:folic acid biosynthetic process"/>
    <property type="evidence" value="ECO:0007669"/>
    <property type="project" value="UniProtKB-KW"/>
</dbReference>
<evidence type="ECO:0000256" key="14">
    <source>
        <dbReference type="ARBA" id="ARBA00022909"/>
    </source>
</evidence>
<gene>
    <name evidence="25" type="ORF">F0919_02590</name>
</gene>
<dbReference type="PANTHER" id="PTHR11136">
    <property type="entry name" value="FOLYLPOLYGLUTAMATE SYNTHASE-RELATED"/>
    <property type="match status" value="1"/>
</dbReference>
<name>A0A5M6CNJ2_9BACT</name>
<evidence type="ECO:0000259" key="24">
    <source>
        <dbReference type="Pfam" id="PF08245"/>
    </source>
</evidence>
<dbReference type="SUPFAM" id="SSF53623">
    <property type="entry name" value="MurD-like peptide ligases, catalytic domain"/>
    <property type="match status" value="1"/>
</dbReference>
<evidence type="ECO:0000256" key="17">
    <source>
        <dbReference type="ARBA" id="ARBA00032510"/>
    </source>
</evidence>
<keyword evidence="14" id="KW-0289">Folate biosynthesis</keyword>
<evidence type="ECO:0000313" key="25">
    <source>
        <dbReference type="EMBL" id="KAA5536576.1"/>
    </source>
</evidence>
<evidence type="ECO:0000256" key="8">
    <source>
        <dbReference type="ARBA" id="ARBA00019357"/>
    </source>
</evidence>
<keyword evidence="26" id="KW-1185">Reference proteome</keyword>
<dbReference type="Pfam" id="PF08245">
    <property type="entry name" value="Mur_ligase_M"/>
    <property type="match status" value="1"/>
</dbReference>
<dbReference type="InterPro" id="IPR004101">
    <property type="entry name" value="Mur_ligase_C"/>
</dbReference>
<sequence>MTPYNQAINFLNEQLPMFSKQGQSAIKKGLENVSKICEFLDNPQLKFPSVHIAGTNGKGSTSHMIAGALQQAGYKTGLYTSPHLIDLRERVRINGIPVSEDFVVDFVEKTKHLIPEIQPSYFELNVAMAFMAFAEQKVDIAVIETGLGGRLDSTNIITPVLSVITNIGLDHTQILGDTLPLIAAEKAGIIKEKVPVVVGETHPETEQVFFLNALAKNTVVVYADSLWELVKVNQDAHFQYFKVIHKADQKMYDLKTDLMGNFQVHNIKTVLTASTLLYNLGWELSLDKVLNSLSHVKSTTGLRGRWEYYQQQPTIILDVAHNPDGLEYLKGNLDNLKKDGKSKLHIVCGFVKDKDVPAALSYFPKDAIYYFTQANIPRAMPANELAQIGNDLGLTGNAYKSVDDAIIEFSLKVVEEDVVLITGSFFIVGEALVYLEGQKNTN</sequence>
<evidence type="ECO:0000256" key="15">
    <source>
        <dbReference type="ARBA" id="ARBA00030048"/>
    </source>
</evidence>
<dbReference type="RefSeq" id="WP_150031153.1">
    <property type="nucleotide sequence ID" value="NZ_VWSH01000001.1"/>
</dbReference>
<protein>
    <recommendedName>
        <fullName evidence="8">Dihydrofolate synthase/folylpolyglutamate synthase</fullName>
        <ecNumber evidence="6">6.3.2.12</ecNumber>
        <ecNumber evidence="7">6.3.2.17</ecNumber>
    </recommendedName>
    <alternativeName>
        <fullName evidence="17">Folylpoly-gamma-glutamate synthetase-dihydrofolate synthetase</fullName>
    </alternativeName>
    <alternativeName>
        <fullName evidence="15">Folylpolyglutamate synthetase</fullName>
    </alternativeName>
    <alternativeName>
        <fullName evidence="16">Tetrahydrofolylpolyglutamate synthase</fullName>
    </alternativeName>
</protein>
<evidence type="ECO:0000256" key="4">
    <source>
        <dbReference type="ARBA" id="ARBA00005150"/>
    </source>
</evidence>
<dbReference type="InterPro" id="IPR036615">
    <property type="entry name" value="Mur_ligase_C_dom_sf"/>
</dbReference>
<evidence type="ECO:0000256" key="18">
    <source>
        <dbReference type="ARBA" id="ARBA00047493"/>
    </source>
</evidence>
<dbReference type="Proteomes" id="UP000323632">
    <property type="component" value="Unassembled WGS sequence"/>
</dbReference>